<name>A0A2H0WVP8_9BACT</name>
<dbReference type="AlphaFoldDB" id="A0A2H0WVP8"/>
<comment type="caution">
    <text evidence="1">The sequence shown here is derived from an EMBL/GenBank/DDBJ whole genome shotgun (WGS) entry which is preliminary data.</text>
</comment>
<protein>
    <submittedName>
        <fullName evidence="1">Uncharacterized protein</fullName>
    </submittedName>
</protein>
<accession>A0A2H0WVP8</accession>
<evidence type="ECO:0000313" key="2">
    <source>
        <dbReference type="Proteomes" id="UP000231198"/>
    </source>
</evidence>
<evidence type="ECO:0000313" key="1">
    <source>
        <dbReference type="EMBL" id="PIS15969.1"/>
    </source>
</evidence>
<proteinExistence type="predicted"/>
<sequence>MLREFIEDSRLIPESKRFSAQEYAQRSIRTFFTLVDFLRIPQRFHNNDINLIATLMWELMRSMEVPIAFDQWGIPSLLFTAVADANSVNPLLILPRNFLSQVREDVVMQLGVTAYMASQCRDYYAGNITGGNSGEVNLRARAFEAETLLTLQRMASQEGVRLNWNPIQQSILQESPQGLASLPAHLNYPIPAYMTLLQRN</sequence>
<dbReference type="Proteomes" id="UP000231198">
    <property type="component" value="Unassembled WGS sequence"/>
</dbReference>
<gene>
    <name evidence="1" type="ORF">COT62_00925</name>
</gene>
<dbReference type="EMBL" id="PEZG01000020">
    <property type="protein sequence ID" value="PIS15969.1"/>
    <property type="molecule type" value="Genomic_DNA"/>
</dbReference>
<organism evidence="1 2">
    <name type="scientific">Candidatus Roizmanbacteria bacterium CG09_land_8_20_14_0_10_41_9</name>
    <dbReference type="NCBI Taxonomy" id="1974850"/>
    <lineage>
        <taxon>Bacteria</taxon>
        <taxon>Candidatus Roizmaniibacteriota</taxon>
    </lineage>
</organism>
<reference evidence="2" key="1">
    <citation type="submission" date="2017-09" db="EMBL/GenBank/DDBJ databases">
        <title>Depth-based differentiation of microbial function through sediment-hosted aquifers and enrichment of novel symbionts in the deep terrestrial subsurface.</title>
        <authorList>
            <person name="Probst A.J."/>
            <person name="Ladd B."/>
            <person name="Jarett J.K."/>
            <person name="Geller-Mcgrath D.E."/>
            <person name="Sieber C.M.K."/>
            <person name="Emerson J.B."/>
            <person name="Anantharaman K."/>
            <person name="Thomas B.C."/>
            <person name="Malmstrom R."/>
            <person name="Stieglmeier M."/>
            <person name="Klingl A."/>
            <person name="Woyke T."/>
            <person name="Ryan C.M."/>
            <person name="Banfield J.F."/>
        </authorList>
    </citation>
    <scope>NUCLEOTIDE SEQUENCE [LARGE SCALE GENOMIC DNA]</scope>
</reference>